<name>A0A4Q7L5F1_9PSEU</name>
<protein>
    <submittedName>
        <fullName evidence="3">Uncharacterized protein</fullName>
    </submittedName>
</protein>
<comment type="caution">
    <text evidence="3">The sequence shown here is derived from an EMBL/GenBank/DDBJ whole genome shotgun (WGS) entry which is preliminary data.</text>
</comment>
<dbReference type="EMBL" id="SGWQ01000001">
    <property type="protein sequence ID" value="RZS44555.1"/>
    <property type="molecule type" value="Genomic_DNA"/>
</dbReference>
<keyword evidence="2" id="KW-0472">Membrane</keyword>
<feature type="transmembrane region" description="Helical" evidence="2">
    <location>
        <begin position="125"/>
        <end position="145"/>
    </location>
</feature>
<feature type="compositionally biased region" description="Polar residues" evidence="1">
    <location>
        <begin position="8"/>
        <end position="32"/>
    </location>
</feature>
<feature type="transmembrane region" description="Helical" evidence="2">
    <location>
        <begin position="179"/>
        <end position="201"/>
    </location>
</feature>
<keyword evidence="2" id="KW-0812">Transmembrane</keyword>
<feature type="region of interest" description="Disordered" evidence="1">
    <location>
        <begin position="1"/>
        <end position="61"/>
    </location>
</feature>
<dbReference type="AlphaFoldDB" id="A0A4Q7L5F1"/>
<evidence type="ECO:0000256" key="1">
    <source>
        <dbReference type="SAM" id="MobiDB-lite"/>
    </source>
</evidence>
<sequence length="209" mass="22701">MVSAALTCRSNVSQVTTSGNSDAADSNESGSNGDERPERVRKQRPALPKFPGLPSADDRKASDRTADAPRLVMVSFWLWFVAGAAGVLCGILLLAAKSQLIDELIKANKNASLTPDQIESGTTTLVWMIFLGTIVFAALFALFAYKARQGVRSSRTILTVLAVITVLFFYLLFRHPVGLLSALLALIATVLMYTPQATEFYKGDDSRKR</sequence>
<evidence type="ECO:0000313" key="3">
    <source>
        <dbReference type="EMBL" id="RZS44555.1"/>
    </source>
</evidence>
<gene>
    <name evidence="3" type="ORF">EV193_101431</name>
</gene>
<feature type="transmembrane region" description="Helical" evidence="2">
    <location>
        <begin position="157"/>
        <end position="173"/>
    </location>
</feature>
<keyword evidence="2" id="KW-1133">Transmembrane helix</keyword>
<keyword evidence="4" id="KW-1185">Reference proteome</keyword>
<evidence type="ECO:0000256" key="2">
    <source>
        <dbReference type="SAM" id="Phobius"/>
    </source>
</evidence>
<evidence type="ECO:0000313" key="4">
    <source>
        <dbReference type="Proteomes" id="UP000294257"/>
    </source>
</evidence>
<dbReference type="Proteomes" id="UP000294257">
    <property type="component" value="Unassembled WGS sequence"/>
</dbReference>
<accession>A0A4Q7L5F1</accession>
<reference evidence="3 4" key="1">
    <citation type="submission" date="2019-02" db="EMBL/GenBank/DDBJ databases">
        <title>Genomic Encyclopedia of Type Strains, Phase IV (KMG-IV): sequencing the most valuable type-strain genomes for metagenomic binning, comparative biology and taxonomic classification.</title>
        <authorList>
            <person name="Goeker M."/>
        </authorList>
    </citation>
    <scope>NUCLEOTIDE SEQUENCE [LARGE SCALE GENOMIC DNA]</scope>
    <source>
        <strain evidence="3 4">DSM 101727</strain>
    </source>
</reference>
<feature type="transmembrane region" description="Helical" evidence="2">
    <location>
        <begin position="71"/>
        <end position="96"/>
    </location>
</feature>
<proteinExistence type="predicted"/>
<organism evidence="3 4">
    <name type="scientific">Herbihabitans rhizosphaerae</name>
    <dbReference type="NCBI Taxonomy" id="1872711"/>
    <lineage>
        <taxon>Bacteria</taxon>
        <taxon>Bacillati</taxon>
        <taxon>Actinomycetota</taxon>
        <taxon>Actinomycetes</taxon>
        <taxon>Pseudonocardiales</taxon>
        <taxon>Pseudonocardiaceae</taxon>
        <taxon>Herbihabitans</taxon>
    </lineage>
</organism>